<name>A0A8J5MDQ0_9STRA</name>
<dbReference type="EMBL" id="JAENGY010001247">
    <property type="protein sequence ID" value="KAG6950973.1"/>
    <property type="molecule type" value="Genomic_DNA"/>
</dbReference>
<accession>A0A8J5MDQ0</accession>
<evidence type="ECO:0000313" key="2">
    <source>
        <dbReference type="EMBL" id="KAG6950973.1"/>
    </source>
</evidence>
<proteinExistence type="predicted"/>
<organism evidence="2 3">
    <name type="scientific">Phytophthora aleatoria</name>
    <dbReference type="NCBI Taxonomy" id="2496075"/>
    <lineage>
        <taxon>Eukaryota</taxon>
        <taxon>Sar</taxon>
        <taxon>Stramenopiles</taxon>
        <taxon>Oomycota</taxon>
        <taxon>Peronosporomycetes</taxon>
        <taxon>Peronosporales</taxon>
        <taxon>Peronosporaceae</taxon>
        <taxon>Phytophthora</taxon>
    </lineage>
</organism>
<evidence type="ECO:0000313" key="3">
    <source>
        <dbReference type="Proteomes" id="UP000709295"/>
    </source>
</evidence>
<comment type="caution">
    <text evidence="2">The sequence shown here is derived from an EMBL/GenBank/DDBJ whole genome shotgun (WGS) entry which is preliminary data.</text>
</comment>
<gene>
    <name evidence="2" type="ORF">JG688_00013927</name>
</gene>
<reference evidence="2" key="1">
    <citation type="submission" date="2021-01" db="EMBL/GenBank/DDBJ databases">
        <title>Phytophthora aleatoria, a newly-described species from Pinus radiata is distinct from Phytophthora cactorum isolates based on comparative genomics.</title>
        <authorList>
            <person name="Mcdougal R."/>
            <person name="Panda P."/>
            <person name="Williams N."/>
            <person name="Studholme D.J."/>
        </authorList>
    </citation>
    <scope>NUCLEOTIDE SEQUENCE</scope>
    <source>
        <strain evidence="2">NZFS 4037</strain>
    </source>
</reference>
<feature type="region of interest" description="Disordered" evidence="1">
    <location>
        <begin position="1"/>
        <end position="23"/>
    </location>
</feature>
<evidence type="ECO:0000256" key="1">
    <source>
        <dbReference type="SAM" id="MobiDB-lite"/>
    </source>
</evidence>
<dbReference type="Proteomes" id="UP000709295">
    <property type="component" value="Unassembled WGS sequence"/>
</dbReference>
<dbReference type="AlphaFoldDB" id="A0A8J5MDQ0"/>
<protein>
    <submittedName>
        <fullName evidence="2">Uncharacterized protein</fullName>
    </submittedName>
</protein>
<sequence>MPAKREAGPMELLAFSPSDDGENTDVLEYEDADSELADEDMRCKWANFVPTTSAYTLAHVYEEA</sequence>
<keyword evidence="3" id="KW-1185">Reference proteome</keyword>